<keyword evidence="1" id="KW-0805">Transcription regulation</keyword>
<keyword evidence="6" id="KW-1185">Reference proteome</keyword>
<dbReference type="AlphaFoldDB" id="A0A7K3TG79"/>
<dbReference type="InterPro" id="IPR010982">
    <property type="entry name" value="Lambda_DNA-bd_dom_sf"/>
</dbReference>
<accession>A0A7K3TG79</accession>
<dbReference type="Pfam" id="PF00356">
    <property type="entry name" value="LacI"/>
    <property type="match status" value="1"/>
</dbReference>
<evidence type="ECO:0000259" key="4">
    <source>
        <dbReference type="PROSITE" id="PS50932"/>
    </source>
</evidence>
<dbReference type="PANTHER" id="PTHR30146">
    <property type="entry name" value="LACI-RELATED TRANSCRIPTIONAL REPRESSOR"/>
    <property type="match status" value="1"/>
</dbReference>
<organism evidence="5 6">
    <name type="scientific">Bifidobacterium avesanii</name>
    <dbReference type="NCBI Taxonomy" id="1798157"/>
    <lineage>
        <taxon>Bacteria</taxon>
        <taxon>Bacillati</taxon>
        <taxon>Actinomycetota</taxon>
        <taxon>Actinomycetes</taxon>
        <taxon>Bifidobacteriales</taxon>
        <taxon>Bifidobacteriaceae</taxon>
        <taxon>Bifidobacterium</taxon>
    </lineage>
</organism>
<evidence type="ECO:0000256" key="1">
    <source>
        <dbReference type="ARBA" id="ARBA00023015"/>
    </source>
</evidence>
<evidence type="ECO:0000256" key="2">
    <source>
        <dbReference type="ARBA" id="ARBA00023125"/>
    </source>
</evidence>
<dbReference type="GO" id="GO:0000976">
    <property type="term" value="F:transcription cis-regulatory region binding"/>
    <property type="evidence" value="ECO:0007669"/>
    <property type="project" value="TreeGrafter"/>
</dbReference>
<dbReference type="GO" id="GO:0003700">
    <property type="term" value="F:DNA-binding transcription factor activity"/>
    <property type="evidence" value="ECO:0007669"/>
    <property type="project" value="TreeGrafter"/>
</dbReference>
<dbReference type="Pfam" id="PF13377">
    <property type="entry name" value="Peripla_BP_3"/>
    <property type="match status" value="1"/>
</dbReference>
<keyword evidence="3" id="KW-0804">Transcription</keyword>
<evidence type="ECO:0000313" key="5">
    <source>
        <dbReference type="EMBL" id="NEG78105.1"/>
    </source>
</evidence>
<dbReference type="InterPro" id="IPR046335">
    <property type="entry name" value="LacI/GalR-like_sensor"/>
</dbReference>
<evidence type="ECO:0000313" key="6">
    <source>
        <dbReference type="Proteomes" id="UP000469763"/>
    </source>
</evidence>
<dbReference type="SUPFAM" id="SSF53822">
    <property type="entry name" value="Periplasmic binding protein-like I"/>
    <property type="match status" value="1"/>
</dbReference>
<gene>
    <name evidence="5" type="ORF">GFD22_03805</name>
</gene>
<protein>
    <submittedName>
        <fullName evidence="5">LacI family DNA-binding transcriptional regulator</fullName>
    </submittedName>
</protein>
<evidence type="ECO:0000256" key="3">
    <source>
        <dbReference type="ARBA" id="ARBA00023163"/>
    </source>
</evidence>
<dbReference type="CDD" id="cd06267">
    <property type="entry name" value="PBP1_LacI_sugar_binding-like"/>
    <property type="match status" value="1"/>
</dbReference>
<dbReference type="SUPFAM" id="SSF47413">
    <property type="entry name" value="lambda repressor-like DNA-binding domains"/>
    <property type="match status" value="1"/>
</dbReference>
<dbReference type="InterPro" id="IPR028082">
    <property type="entry name" value="Peripla_BP_I"/>
</dbReference>
<dbReference type="SMART" id="SM00354">
    <property type="entry name" value="HTH_LACI"/>
    <property type="match status" value="1"/>
</dbReference>
<dbReference type="PANTHER" id="PTHR30146:SF109">
    <property type="entry name" value="HTH-TYPE TRANSCRIPTIONAL REGULATOR GALS"/>
    <property type="match status" value="1"/>
</dbReference>
<dbReference type="EMBL" id="WHZY01000004">
    <property type="protein sequence ID" value="NEG78105.1"/>
    <property type="molecule type" value="Genomic_DNA"/>
</dbReference>
<keyword evidence="2 5" id="KW-0238">DNA-binding</keyword>
<feature type="domain" description="HTH lacI-type" evidence="4">
    <location>
        <begin position="18"/>
        <end position="72"/>
    </location>
</feature>
<comment type="caution">
    <text evidence="5">The sequence shown here is derived from an EMBL/GenBank/DDBJ whole genome shotgun (WGS) entry which is preliminary data.</text>
</comment>
<dbReference type="CDD" id="cd01392">
    <property type="entry name" value="HTH_LacI"/>
    <property type="match status" value="1"/>
</dbReference>
<dbReference type="InterPro" id="IPR000843">
    <property type="entry name" value="HTH_LacI"/>
</dbReference>
<dbReference type="OrthoDB" id="4268837at2"/>
<dbReference type="Proteomes" id="UP000469763">
    <property type="component" value="Unassembled WGS sequence"/>
</dbReference>
<dbReference type="PROSITE" id="PS00356">
    <property type="entry name" value="HTH_LACI_1"/>
    <property type="match status" value="1"/>
</dbReference>
<sequence length="350" mass="36849">MNAASNAAPDAPGNGRAPTIRDVARVAGVSASAVSKVLRDAYGVSDDMRAKVTFAAQMLGYRPKTAARALRGRSYSIGVLTPGLGPFPTQIAEEINRHFAGSSYRTIIAIYGGDEHDETEGLESMLDRNVDGVILITPHIAVERLERFAASLPMVLVSRNGRGAHFDSVTDDGFAGAEAMVGHLAGLGHRRIAYISQSDQGLEPPYVLSSASREEGYAHAMADRGLAPWVVRASYSEDGGYGAACALLDADEPPTAIFAGADVAAFGVMRAAYERHVAVPAELSVAGYDNVFASGLHGVDLTTVDQASVGMGDIAARLLAERLDGRTEPKYEVVAPKLVVRGTSVPPRVE</sequence>
<name>A0A7K3TG79_9BIFI</name>
<dbReference type="PROSITE" id="PS50932">
    <property type="entry name" value="HTH_LACI_2"/>
    <property type="match status" value="1"/>
</dbReference>
<dbReference type="Gene3D" id="3.40.50.2300">
    <property type="match status" value="2"/>
</dbReference>
<dbReference type="Gene3D" id="1.10.260.40">
    <property type="entry name" value="lambda repressor-like DNA-binding domains"/>
    <property type="match status" value="1"/>
</dbReference>
<reference evidence="5 6" key="1">
    <citation type="submission" date="2019-10" db="EMBL/GenBank/DDBJ databases">
        <title>Bifidobacterium from non-human primates.</title>
        <authorList>
            <person name="Modesto M."/>
        </authorList>
    </citation>
    <scope>NUCLEOTIDE SEQUENCE [LARGE SCALE GENOMIC DNA]</scope>
    <source>
        <strain evidence="5 6">TREC</strain>
    </source>
</reference>
<proteinExistence type="predicted"/>
<dbReference type="RefSeq" id="WP_152349702.1">
    <property type="nucleotide sequence ID" value="NZ_WBSN01000002.1"/>
</dbReference>